<evidence type="ECO:0000256" key="1">
    <source>
        <dbReference type="SAM" id="SignalP"/>
    </source>
</evidence>
<proteinExistence type="predicted"/>
<dbReference type="EMBL" id="JANBPT010000044">
    <property type="protein sequence ID" value="KAJ1929180.1"/>
    <property type="molecule type" value="Genomic_DNA"/>
</dbReference>
<evidence type="ECO:0000313" key="2">
    <source>
        <dbReference type="EMBL" id="KAJ1929180.1"/>
    </source>
</evidence>
<keyword evidence="1" id="KW-0732">Signal</keyword>
<keyword evidence="3" id="KW-1185">Reference proteome</keyword>
<name>A0A9W8AH37_9FUNG</name>
<sequence length="480" mass="54011">MKCLYIVSVTAILVLYVRSAAVPSGEVPLSIAVEGLSLTSDPMPEHDVDGITLDYLSRVYKGSVTEDTEPPAAVWEALSATSQARSIQDKLGDIPTFTTTSDFKRFVVRALLRPLVVSDFYRMLTSYFEYHGVSPLGNIYTNSTQLPAGETFHAYQEWRWFPRPVEVNQPEYLKVVQDDDNSAVYRPLLAPNFRLSERATQFLKDARPFLQAIHAKARRAIVPVGHSSDGPRLADNLLAAAVSRGQYELLASICNDRNAFRGIGEDLRRLVPSEHLVLFPVVYMLDEATHYRPGDFNIPDIAMDSLKEAFAMTEVQAVQWTTTLMEDSLVFSIHWAVVTAVVAREDVMTLKHFHDRTIKPSVADSEYSHTWPQLIPILADAGRAQNYRILKDILCDASIDELTQVEQLLTQQDFVSGARTVVELYREVCPRKPVSGLADSLADDSAHHVPYPQQDDYRNDNLIYFYGHRAELSVVNYIIN</sequence>
<dbReference type="AlphaFoldDB" id="A0A9W8AH37"/>
<evidence type="ECO:0000313" key="3">
    <source>
        <dbReference type="Proteomes" id="UP001150569"/>
    </source>
</evidence>
<organism evidence="2 3">
    <name type="scientific">Tieghemiomyces parasiticus</name>
    <dbReference type="NCBI Taxonomy" id="78921"/>
    <lineage>
        <taxon>Eukaryota</taxon>
        <taxon>Fungi</taxon>
        <taxon>Fungi incertae sedis</taxon>
        <taxon>Zoopagomycota</taxon>
        <taxon>Kickxellomycotina</taxon>
        <taxon>Dimargaritomycetes</taxon>
        <taxon>Dimargaritales</taxon>
        <taxon>Dimargaritaceae</taxon>
        <taxon>Tieghemiomyces</taxon>
    </lineage>
</organism>
<reference evidence="2" key="1">
    <citation type="submission" date="2022-07" db="EMBL/GenBank/DDBJ databases">
        <title>Phylogenomic reconstructions and comparative analyses of Kickxellomycotina fungi.</title>
        <authorList>
            <person name="Reynolds N.K."/>
            <person name="Stajich J.E."/>
            <person name="Barry K."/>
            <person name="Grigoriev I.V."/>
            <person name="Crous P."/>
            <person name="Smith M.E."/>
        </authorList>
    </citation>
    <scope>NUCLEOTIDE SEQUENCE</scope>
    <source>
        <strain evidence="2">RSA 861</strain>
    </source>
</reference>
<feature type="chain" id="PRO_5040858202" evidence="1">
    <location>
        <begin position="20"/>
        <end position="480"/>
    </location>
</feature>
<feature type="signal peptide" evidence="1">
    <location>
        <begin position="1"/>
        <end position="19"/>
    </location>
</feature>
<gene>
    <name evidence="2" type="ORF">IWQ60_001403</name>
</gene>
<comment type="caution">
    <text evidence="2">The sequence shown here is derived from an EMBL/GenBank/DDBJ whole genome shotgun (WGS) entry which is preliminary data.</text>
</comment>
<dbReference type="Proteomes" id="UP001150569">
    <property type="component" value="Unassembled WGS sequence"/>
</dbReference>
<accession>A0A9W8AH37</accession>
<protein>
    <submittedName>
        <fullName evidence="2">Uncharacterized protein</fullName>
    </submittedName>
</protein>